<dbReference type="Proteomes" id="UP000006514">
    <property type="component" value="Unassembled WGS sequence"/>
</dbReference>
<evidence type="ECO:0000259" key="1">
    <source>
        <dbReference type="PROSITE" id="PS50181"/>
    </source>
</evidence>
<evidence type="ECO:0000313" key="3">
    <source>
        <dbReference type="Proteomes" id="UP000006514"/>
    </source>
</evidence>
<evidence type="ECO:0000313" key="2">
    <source>
        <dbReference type="EMBL" id="EJD37706.1"/>
    </source>
</evidence>
<dbReference type="KEGG" id="adl:AURDEDRAFT_173218"/>
<keyword evidence="3" id="KW-1185">Reference proteome</keyword>
<dbReference type="SMART" id="SM00256">
    <property type="entry name" value="FBOX"/>
    <property type="match status" value="1"/>
</dbReference>
<feature type="domain" description="F-box" evidence="1">
    <location>
        <begin position="63"/>
        <end position="110"/>
    </location>
</feature>
<sequence length="533" mass="59171">MSLRHAQDMHSHVQQLAHSLLHELQLTRGAALSTDDVEAMLRSLTQGANAAIIDVARQYNATTSSVNHIPVEVVCNILSWLTFDQRIVASHVCHHWRAIAVDSPRLWNRLDFRRRNLELAGVLLSRSKDTPLVLRVRNVAALPRLDCLRNHISHTQFLDLDTAACDQEDLLASLSTSAPMLRSLRFFRCSSSFRLPDRLFDLNAPLLHDIAMHHDVLPVGPTPALSAVRVLVCESISSPETLAARLGQLPSIDSLVFSFGDTFSVSQLTTKLRFPSFRRLEITECPSDANVQTMLPLLSHQDVSCIVLTAPRTQTTLDVILQPLARIEFMALRIRRRGLTADFALYGNGRKRAFLCVAHDLAMRYLTNASFAHLVTLIIHEGFWPTQAALPLAPALLHLTVALTSSAQHITAHRLRRPLSPGIFFLERGRAFVTPLLQTVCLTCRLETKSQPLVVSASDVADFVTSALLTPIARPPRLVLRNVTLLEPAGSSEIRSLGHRVSSIAIDTRTHDEDELPSLLRPATNVIFGDNTY</sequence>
<dbReference type="CDD" id="cd22121">
    <property type="entry name" value="F-box_FBXL8"/>
    <property type="match status" value="1"/>
</dbReference>
<dbReference type="EMBL" id="JH687836">
    <property type="protein sequence ID" value="EJD37706.1"/>
    <property type="molecule type" value="Genomic_DNA"/>
</dbReference>
<dbReference type="OrthoDB" id="2884925at2759"/>
<organism evidence="2 3">
    <name type="scientific">Auricularia subglabra (strain TFB-10046 / SS5)</name>
    <name type="common">White-rot fungus</name>
    <name type="synonym">Auricularia delicata (strain TFB10046)</name>
    <dbReference type="NCBI Taxonomy" id="717982"/>
    <lineage>
        <taxon>Eukaryota</taxon>
        <taxon>Fungi</taxon>
        <taxon>Dikarya</taxon>
        <taxon>Basidiomycota</taxon>
        <taxon>Agaricomycotina</taxon>
        <taxon>Agaricomycetes</taxon>
        <taxon>Auriculariales</taxon>
        <taxon>Auriculariaceae</taxon>
        <taxon>Auricularia</taxon>
    </lineage>
</organism>
<dbReference type="PROSITE" id="PS50181">
    <property type="entry name" value="FBOX"/>
    <property type="match status" value="1"/>
</dbReference>
<dbReference type="InParanoid" id="J0WUT3"/>
<dbReference type="InterPro" id="IPR032675">
    <property type="entry name" value="LRR_dom_sf"/>
</dbReference>
<dbReference type="SUPFAM" id="SSF81383">
    <property type="entry name" value="F-box domain"/>
    <property type="match status" value="1"/>
</dbReference>
<dbReference type="AlphaFoldDB" id="J0WUT3"/>
<proteinExistence type="predicted"/>
<gene>
    <name evidence="2" type="ORF">AURDEDRAFT_173218</name>
</gene>
<reference evidence="3" key="1">
    <citation type="journal article" date="2012" name="Science">
        <title>The Paleozoic origin of enzymatic lignin decomposition reconstructed from 31 fungal genomes.</title>
        <authorList>
            <person name="Floudas D."/>
            <person name="Binder M."/>
            <person name="Riley R."/>
            <person name="Barry K."/>
            <person name="Blanchette R.A."/>
            <person name="Henrissat B."/>
            <person name="Martinez A.T."/>
            <person name="Otillar R."/>
            <person name="Spatafora J.W."/>
            <person name="Yadav J.S."/>
            <person name="Aerts A."/>
            <person name="Benoit I."/>
            <person name="Boyd A."/>
            <person name="Carlson A."/>
            <person name="Copeland A."/>
            <person name="Coutinho P.M."/>
            <person name="de Vries R.P."/>
            <person name="Ferreira P."/>
            <person name="Findley K."/>
            <person name="Foster B."/>
            <person name="Gaskell J."/>
            <person name="Glotzer D."/>
            <person name="Gorecki P."/>
            <person name="Heitman J."/>
            <person name="Hesse C."/>
            <person name="Hori C."/>
            <person name="Igarashi K."/>
            <person name="Jurgens J.A."/>
            <person name="Kallen N."/>
            <person name="Kersten P."/>
            <person name="Kohler A."/>
            <person name="Kuees U."/>
            <person name="Kumar T.K.A."/>
            <person name="Kuo A."/>
            <person name="LaButti K."/>
            <person name="Larrondo L.F."/>
            <person name="Lindquist E."/>
            <person name="Ling A."/>
            <person name="Lombard V."/>
            <person name="Lucas S."/>
            <person name="Lundell T."/>
            <person name="Martin R."/>
            <person name="McLaughlin D.J."/>
            <person name="Morgenstern I."/>
            <person name="Morin E."/>
            <person name="Murat C."/>
            <person name="Nagy L.G."/>
            <person name="Nolan M."/>
            <person name="Ohm R.A."/>
            <person name="Patyshakuliyeva A."/>
            <person name="Rokas A."/>
            <person name="Ruiz-Duenas F.J."/>
            <person name="Sabat G."/>
            <person name="Salamov A."/>
            <person name="Samejima M."/>
            <person name="Schmutz J."/>
            <person name="Slot J.C."/>
            <person name="St John F."/>
            <person name="Stenlid J."/>
            <person name="Sun H."/>
            <person name="Sun S."/>
            <person name="Syed K."/>
            <person name="Tsang A."/>
            <person name="Wiebenga A."/>
            <person name="Young D."/>
            <person name="Pisabarro A."/>
            <person name="Eastwood D.C."/>
            <person name="Martin F."/>
            <person name="Cullen D."/>
            <person name="Grigoriev I.V."/>
            <person name="Hibbett D.S."/>
        </authorList>
    </citation>
    <scope>NUCLEOTIDE SEQUENCE [LARGE SCALE GENOMIC DNA]</scope>
    <source>
        <strain evidence="3">TFB10046</strain>
    </source>
</reference>
<dbReference type="Gene3D" id="3.80.10.10">
    <property type="entry name" value="Ribonuclease Inhibitor"/>
    <property type="match status" value="1"/>
</dbReference>
<protein>
    <recommendedName>
        <fullName evidence="1">F-box domain-containing protein</fullName>
    </recommendedName>
</protein>
<dbReference type="InterPro" id="IPR001810">
    <property type="entry name" value="F-box_dom"/>
</dbReference>
<name>J0WUT3_AURST</name>
<dbReference type="Pfam" id="PF12937">
    <property type="entry name" value="F-box-like"/>
    <property type="match status" value="1"/>
</dbReference>
<dbReference type="InterPro" id="IPR036047">
    <property type="entry name" value="F-box-like_dom_sf"/>
</dbReference>
<accession>J0WUT3</accession>